<reference evidence="1" key="1">
    <citation type="submission" date="2014-09" db="EMBL/GenBank/DDBJ databases">
        <authorList>
            <person name="Magalhaes I.L.F."/>
            <person name="Oliveira U."/>
            <person name="Santos F.R."/>
            <person name="Vidigal T.H.D.A."/>
            <person name="Brescovit A.D."/>
            <person name="Santos A.J."/>
        </authorList>
    </citation>
    <scope>NUCLEOTIDE SEQUENCE</scope>
    <source>
        <tissue evidence="1">Shoot tissue taken approximately 20 cm above the soil surface</tissue>
    </source>
</reference>
<accession>A0A0A8XSN5</accession>
<dbReference type="EMBL" id="GBRH01282235">
    <property type="protein sequence ID" value="JAD15660.1"/>
    <property type="molecule type" value="Transcribed_RNA"/>
</dbReference>
<evidence type="ECO:0000313" key="1">
    <source>
        <dbReference type="EMBL" id="JAD15660.1"/>
    </source>
</evidence>
<organism evidence="1">
    <name type="scientific">Arundo donax</name>
    <name type="common">Giant reed</name>
    <name type="synonym">Donax arundinaceus</name>
    <dbReference type="NCBI Taxonomy" id="35708"/>
    <lineage>
        <taxon>Eukaryota</taxon>
        <taxon>Viridiplantae</taxon>
        <taxon>Streptophyta</taxon>
        <taxon>Embryophyta</taxon>
        <taxon>Tracheophyta</taxon>
        <taxon>Spermatophyta</taxon>
        <taxon>Magnoliopsida</taxon>
        <taxon>Liliopsida</taxon>
        <taxon>Poales</taxon>
        <taxon>Poaceae</taxon>
        <taxon>PACMAD clade</taxon>
        <taxon>Arundinoideae</taxon>
        <taxon>Arundineae</taxon>
        <taxon>Arundo</taxon>
    </lineage>
</organism>
<sequence length="32" mass="4002">MEVLWRIWFRNVTIQLLYLFSCVPKLFSHVDF</sequence>
<name>A0A0A8XSN5_ARUDO</name>
<protein>
    <submittedName>
        <fullName evidence="1">Uncharacterized protein</fullName>
    </submittedName>
</protein>
<dbReference type="AlphaFoldDB" id="A0A0A8XSN5"/>
<reference evidence="1" key="2">
    <citation type="journal article" date="2015" name="Data Brief">
        <title>Shoot transcriptome of the giant reed, Arundo donax.</title>
        <authorList>
            <person name="Barrero R.A."/>
            <person name="Guerrero F.D."/>
            <person name="Moolhuijzen P."/>
            <person name="Goolsby J.A."/>
            <person name="Tidwell J."/>
            <person name="Bellgard S.E."/>
            <person name="Bellgard M.I."/>
        </authorList>
    </citation>
    <scope>NUCLEOTIDE SEQUENCE</scope>
    <source>
        <tissue evidence="1">Shoot tissue taken approximately 20 cm above the soil surface</tissue>
    </source>
</reference>
<proteinExistence type="predicted"/>